<reference evidence="1 2" key="1">
    <citation type="submission" date="2013-04" db="EMBL/GenBank/DDBJ databases">
        <title>Hyphomonas hirschiana VP5 Genome Sequencing.</title>
        <authorList>
            <person name="Lai Q."/>
            <person name="Shao Z."/>
        </authorList>
    </citation>
    <scope>NUCLEOTIDE SEQUENCE [LARGE SCALE GENOMIC DNA]</scope>
    <source>
        <strain evidence="1 2">VP5</strain>
    </source>
</reference>
<name>A0A059FSU4_9PROT</name>
<protein>
    <submittedName>
        <fullName evidence="1">Uncharacterized protein</fullName>
    </submittedName>
</protein>
<dbReference type="AlphaFoldDB" id="A0A059FSU4"/>
<dbReference type="OrthoDB" id="9938560at2"/>
<gene>
    <name evidence="1" type="ORF">HHI_09152</name>
</gene>
<dbReference type="Proteomes" id="UP000025061">
    <property type="component" value="Unassembled WGS sequence"/>
</dbReference>
<accession>A0A059FSU4</accession>
<dbReference type="EMBL" id="ARYI01000007">
    <property type="protein sequence ID" value="KCZ93551.1"/>
    <property type="molecule type" value="Genomic_DNA"/>
</dbReference>
<evidence type="ECO:0000313" key="1">
    <source>
        <dbReference type="EMBL" id="KCZ93551.1"/>
    </source>
</evidence>
<organism evidence="1 2">
    <name type="scientific">Hyphomonas hirschiana VP5</name>
    <dbReference type="NCBI Taxonomy" id="1280951"/>
    <lineage>
        <taxon>Bacteria</taxon>
        <taxon>Pseudomonadati</taxon>
        <taxon>Pseudomonadota</taxon>
        <taxon>Alphaproteobacteria</taxon>
        <taxon>Hyphomonadales</taxon>
        <taxon>Hyphomonadaceae</taxon>
        <taxon>Hyphomonas</taxon>
    </lineage>
</organism>
<comment type="caution">
    <text evidence="1">The sequence shown here is derived from an EMBL/GenBank/DDBJ whole genome shotgun (WGS) entry which is preliminary data.</text>
</comment>
<keyword evidence="2" id="KW-1185">Reference proteome</keyword>
<sequence>MSPRPRLSDNGPMVFEGVLAYGLVPGDAAIRSLPANDEGLEGRLNLLVARRRRNNRREARN</sequence>
<evidence type="ECO:0000313" key="2">
    <source>
        <dbReference type="Proteomes" id="UP000025061"/>
    </source>
</evidence>
<dbReference type="PATRIC" id="fig|1280951.3.peg.1847"/>
<dbReference type="RefSeq" id="WP_035591472.1">
    <property type="nucleotide sequence ID" value="NZ_ARYI01000007.1"/>
</dbReference>
<proteinExistence type="predicted"/>